<evidence type="ECO:0000313" key="2">
    <source>
        <dbReference type="WBParaSite" id="Minc3s01191g21562"/>
    </source>
</evidence>
<name>A0A914MA84_MELIC</name>
<reference evidence="2" key="1">
    <citation type="submission" date="2022-11" db="UniProtKB">
        <authorList>
            <consortium name="WormBaseParasite"/>
        </authorList>
    </citation>
    <scope>IDENTIFICATION</scope>
</reference>
<accession>A0A914MA84</accession>
<dbReference type="AlphaFoldDB" id="A0A914MA84"/>
<keyword evidence="1" id="KW-1185">Reference proteome</keyword>
<evidence type="ECO:0000313" key="1">
    <source>
        <dbReference type="Proteomes" id="UP000887563"/>
    </source>
</evidence>
<sequence length="81" mass="9167">MDGTNSVLVSWENVIPILNAIDHYDVFVNEKQVGKVVARNKRLLITDTNLTEDTRDLLGSYFPSSESSSPFLRQFWHVKGG</sequence>
<organism evidence="1 2">
    <name type="scientific">Meloidogyne incognita</name>
    <name type="common">Southern root-knot nematode worm</name>
    <name type="synonym">Oxyuris incognita</name>
    <dbReference type="NCBI Taxonomy" id="6306"/>
    <lineage>
        <taxon>Eukaryota</taxon>
        <taxon>Metazoa</taxon>
        <taxon>Ecdysozoa</taxon>
        <taxon>Nematoda</taxon>
        <taxon>Chromadorea</taxon>
        <taxon>Rhabditida</taxon>
        <taxon>Tylenchina</taxon>
        <taxon>Tylenchomorpha</taxon>
        <taxon>Tylenchoidea</taxon>
        <taxon>Meloidogynidae</taxon>
        <taxon>Meloidogyninae</taxon>
        <taxon>Meloidogyne</taxon>
        <taxon>Meloidogyne incognita group</taxon>
    </lineage>
</organism>
<proteinExistence type="predicted"/>
<dbReference type="Proteomes" id="UP000887563">
    <property type="component" value="Unplaced"/>
</dbReference>
<protein>
    <submittedName>
        <fullName evidence="2">Uncharacterized protein</fullName>
    </submittedName>
</protein>
<dbReference type="WBParaSite" id="Minc3s01191g21562">
    <property type="protein sequence ID" value="Minc3s01191g21562"/>
    <property type="gene ID" value="Minc3s01191g21562"/>
</dbReference>